<evidence type="ECO:0000256" key="1">
    <source>
        <dbReference type="SAM" id="MobiDB-lite"/>
    </source>
</evidence>
<reference evidence="2" key="1">
    <citation type="submission" date="2018-11" db="EMBL/GenBank/DDBJ databases">
        <authorList>
            <consortium name="Pathogen Informatics"/>
        </authorList>
    </citation>
    <scope>NUCLEOTIDE SEQUENCE [LARGE SCALE GENOMIC DNA]</scope>
</reference>
<organism evidence="2">
    <name type="scientific">Heligmosomoides polygyrus</name>
    <name type="common">Parasitic roundworm</name>
    <dbReference type="NCBI Taxonomy" id="6339"/>
    <lineage>
        <taxon>Eukaryota</taxon>
        <taxon>Metazoa</taxon>
        <taxon>Ecdysozoa</taxon>
        <taxon>Nematoda</taxon>
        <taxon>Chromadorea</taxon>
        <taxon>Rhabditida</taxon>
        <taxon>Rhabditina</taxon>
        <taxon>Rhabditomorpha</taxon>
        <taxon>Strongyloidea</taxon>
        <taxon>Heligmosomidae</taxon>
        <taxon>Heligmosomoides</taxon>
    </lineage>
</organism>
<gene>
    <name evidence="2" type="ORF">HPBE_LOCUS9892</name>
</gene>
<dbReference type="EMBL" id="UZAH01026582">
    <property type="protein sequence ID" value="VDO82697.1"/>
    <property type="molecule type" value="Genomic_DNA"/>
</dbReference>
<dbReference type="AlphaFoldDB" id="A0A3P7ZF67"/>
<accession>A0A3P7ZF67</accession>
<feature type="region of interest" description="Disordered" evidence="1">
    <location>
        <begin position="9"/>
        <end position="33"/>
    </location>
</feature>
<sequence>MARFPHAIDEVIMPSDRQHEQGQKPDEILPARGAGVRGPSATLFTSYCTEPATSAEKHSPLYPAATSSSSLFHGDMLGATPSPPVNMWNSNIHSKYLFDYAEVMMTIPTFLDAFFGRGRVVEWESGDTMLRKKCVRSIRRRRRRSVSAAVVLCVCVGGIPLN</sequence>
<name>A0A3P7ZF67_HELPZ</name>
<protein>
    <submittedName>
        <fullName evidence="2">Uncharacterized protein</fullName>
    </submittedName>
</protein>
<proteinExistence type="predicted"/>
<evidence type="ECO:0000313" key="2">
    <source>
        <dbReference type="EMBL" id="VDO82697.1"/>
    </source>
</evidence>
<feature type="compositionally biased region" description="Basic and acidic residues" evidence="1">
    <location>
        <begin position="16"/>
        <end position="29"/>
    </location>
</feature>